<dbReference type="AlphaFoldDB" id="A0A1G8AI02"/>
<evidence type="ECO:0000313" key="1">
    <source>
        <dbReference type="EMBL" id="SDH19940.1"/>
    </source>
</evidence>
<dbReference type="RefSeq" id="WP_207508342.1">
    <property type="nucleotide sequence ID" value="NZ_FNCF01000013.1"/>
</dbReference>
<gene>
    <name evidence="1" type="ORF">SAMN05660324_0133</name>
</gene>
<dbReference type="InterPro" id="IPR013207">
    <property type="entry name" value="LGFP"/>
</dbReference>
<feature type="non-terminal residue" evidence="1">
    <location>
        <position position="416"/>
    </location>
</feature>
<protein>
    <submittedName>
        <fullName evidence="1">LGFP repeat-containing protein</fullName>
    </submittedName>
</protein>
<dbReference type="Pfam" id="PF08310">
    <property type="entry name" value="LGFP"/>
    <property type="match status" value="2"/>
</dbReference>
<name>A0A1G8AI02_9ACTN</name>
<sequence length="416" mass="43245">MTRPATARRRAALWVAAALALVLLPLVAVGSPPAPRLAPAADGSQFSAGNIISDEIFFDGGSMTAPEVQAFLDLKGASCRTGSDGTPCLRVYRQDTVTKPADGRCATYAGAPMESAADIIAKVGAACGVNPRVLLVMMQKEQSLVTNSGSSLYATRYQKAMGFGCPDTAACDTQYYGFFNQVYNAARQFQNYRQRPTSYGYRAGLTNQIRFSPDASCGSAPVYLANQATAGLYNYTPYQPNAAALRAGYGSGDSCSAYGNRNFWMYYTDWFGSTQSPGGGAIAARYAVLGGSGGQLGAATSLITCGLAGGGCFQQYAGGAIHWSPATGAVETKGWVASEWASQSRENGPLGYPVAPEEPAVGGVLQRFQGGTVWSSPSSGAHAVWGWVLGKYTGLGGESSVLGFPTSDEVAVPGGV</sequence>
<evidence type="ECO:0000313" key="2">
    <source>
        <dbReference type="Proteomes" id="UP000198863"/>
    </source>
</evidence>
<keyword evidence="2" id="KW-1185">Reference proteome</keyword>
<dbReference type="Proteomes" id="UP000198863">
    <property type="component" value="Unassembled WGS sequence"/>
</dbReference>
<organism evidence="1 2">
    <name type="scientific">Klenkia brasiliensis</name>
    <dbReference type="NCBI Taxonomy" id="333142"/>
    <lineage>
        <taxon>Bacteria</taxon>
        <taxon>Bacillati</taxon>
        <taxon>Actinomycetota</taxon>
        <taxon>Actinomycetes</taxon>
        <taxon>Geodermatophilales</taxon>
        <taxon>Geodermatophilaceae</taxon>
        <taxon>Klenkia</taxon>
    </lineage>
</organism>
<proteinExistence type="predicted"/>
<accession>A0A1G8AI02</accession>
<reference evidence="2" key="1">
    <citation type="submission" date="2016-10" db="EMBL/GenBank/DDBJ databases">
        <authorList>
            <person name="Varghese N."/>
            <person name="Submissions S."/>
        </authorList>
    </citation>
    <scope>NUCLEOTIDE SEQUENCE [LARGE SCALE GENOMIC DNA]</scope>
    <source>
        <strain evidence="2">DSM 44526</strain>
    </source>
</reference>
<dbReference type="EMBL" id="FNCF01000013">
    <property type="protein sequence ID" value="SDH19940.1"/>
    <property type="molecule type" value="Genomic_DNA"/>
</dbReference>